<dbReference type="InterPro" id="IPR050951">
    <property type="entry name" value="Retrovirus_Pol_polyprotein"/>
</dbReference>
<dbReference type="SUPFAM" id="SSF53098">
    <property type="entry name" value="Ribonuclease H-like"/>
    <property type="match status" value="1"/>
</dbReference>
<dbReference type="Proteomes" id="UP000507470">
    <property type="component" value="Unassembled WGS sequence"/>
</dbReference>
<dbReference type="EMBL" id="CACVKT020007864">
    <property type="protein sequence ID" value="CAC5411464.1"/>
    <property type="molecule type" value="Genomic_DNA"/>
</dbReference>
<name>A0A6J8DVZ5_MYTCO</name>
<dbReference type="InterPro" id="IPR012337">
    <property type="entry name" value="RNaseH-like_sf"/>
</dbReference>
<feature type="domain" description="Integrase catalytic" evidence="1">
    <location>
        <begin position="299"/>
        <end position="458"/>
    </location>
</feature>
<dbReference type="InterPro" id="IPR001584">
    <property type="entry name" value="Integrase_cat-core"/>
</dbReference>
<dbReference type="SUPFAM" id="SSF50630">
    <property type="entry name" value="Acid proteases"/>
    <property type="match status" value="1"/>
</dbReference>
<gene>
    <name evidence="2" type="ORF">MCOR_44552</name>
</gene>
<dbReference type="Pfam" id="PF17921">
    <property type="entry name" value="Integrase_H2C2"/>
    <property type="match status" value="1"/>
</dbReference>
<accession>A0A6J8DVZ5</accession>
<dbReference type="InterPro" id="IPR036397">
    <property type="entry name" value="RNaseH_sf"/>
</dbReference>
<protein>
    <recommendedName>
        <fullName evidence="1">Integrase catalytic domain-containing protein</fullName>
    </recommendedName>
</protein>
<evidence type="ECO:0000259" key="1">
    <source>
        <dbReference type="PROSITE" id="PS50994"/>
    </source>
</evidence>
<dbReference type="Gene3D" id="3.30.420.10">
    <property type="entry name" value="Ribonuclease H-like superfamily/Ribonuclease H"/>
    <property type="match status" value="1"/>
</dbReference>
<dbReference type="GO" id="GO:0015074">
    <property type="term" value="P:DNA integration"/>
    <property type="evidence" value="ECO:0007669"/>
    <property type="project" value="InterPro"/>
</dbReference>
<dbReference type="InterPro" id="IPR041588">
    <property type="entry name" value="Integrase_H2C2"/>
</dbReference>
<dbReference type="FunFam" id="3.30.420.10:FF:000032">
    <property type="entry name" value="Retrovirus-related Pol polyprotein from transposon 297-like Protein"/>
    <property type="match status" value="1"/>
</dbReference>
<dbReference type="Pfam" id="PF13975">
    <property type="entry name" value="gag-asp_proteas"/>
    <property type="match status" value="1"/>
</dbReference>
<dbReference type="Pfam" id="PF00665">
    <property type="entry name" value="rve"/>
    <property type="match status" value="1"/>
</dbReference>
<keyword evidence="3" id="KW-1185">Reference proteome</keyword>
<organism evidence="2 3">
    <name type="scientific">Mytilus coruscus</name>
    <name type="common">Sea mussel</name>
    <dbReference type="NCBI Taxonomy" id="42192"/>
    <lineage>
        <taxon>Eukaryota</taxon>
        <taxon>Metazoa</taxon>
        <taxon>Spiralia</taxon>
        <taxon>Lophotrochozoa</taxon>
        <taxon>Mollusca</taxon>
        <taxon>Bivalvia</taxon>
        <taxon>Autobranchia</taxon>
        <taxon>Pteriomorphia</taxon>
        <taxon>Mytilida</taxon>
        <taxon>Mytiloidea</taxon>
        <taxon>Mytilidae</taxon>
        <taxon>Mytilinae</taxon>
        <taxon>Mytilus</taxon>
    </lineage>
</organism>
<evidence type="ECO:0000313" key="2">
    <source>
        <dbReference type="EMBL" id="CAC5411464.1"/>
    </source>
</evidence>
<dbReference type="InterPro" id="IPR021109">
    <property type="entry name" value="Peptidase_aspartic_dom_sf"/>
</dbReference>
<dbReference type="GO" id="GO:0003676">
    <property type="term" value="F:nucleic acid binding"/>
    <property type="evidence" value="ECO:0007669"/>
    <property type="project" value="InterPro"/>
</dbReference>
<evidence type="ECO:0000313" key="3">
    <source>
        <dbReference type="Proteomes" id="UP000507470"/>
    </source>
</evidence>
<sequence>MPDGVYVKGFIEGVDVIFTADTGACKTVLSEKIFNKIPLLQRPKLRKTSPLTGASGESVQLLGKANFNIILGSLEIVAEIVVANIEDQCLLGIDILQGQQGGPADILLSKGVINLKGVSIPCIQVKKSEMIRKVTAADHFIIPGYCEAVIDVYIERNENDELLASNEFMIEPSEEFIANNKIAMAACVVDIKDNVTVKARVLNSSSEEVSIKQDTIIGKASSFLKILSSLKDMENADETENFSAIRRTFRSKEIKGKALQKFFWYLMKEDINNYVNACDICARNKPPHKTPKASLGKMGVGAPMDRLATHIIGPLPRTPRGNKYILMVSDHFTKWVEIIPIPDQSAITCAEKILNEVISRFGCPLSLHSDRGSNYESQIFNELCVMLEIKKTRTTVRNPKCNGLSEIFNKTLWRMIRAYLKGKQTDWDINLSCLAAAYRATPHESTGLTPNLLMLGKEVRLPAELMFGSVFNGQNKIETYGEYVEILKERMLRAHSVVRKHLQAADKRQKENYDAKLSFHQPGQPVCLLNEARQEGRCTKLQNLYQGPFLILKRSEYDLNSHTRGYTKHVREVQTLQKNGQTYNERNYLKTASVPYIFQDGRDIVKQSYAESQTHWASRAGIRIKSFPKPTEPTLPKYTATPIPIPPKPLAPLETSTATCTAASIDSYTRLLQSNMPCLSMPAFSTYSVAQTAPSPYCPPVTPVASSREQTTVTKIVLESPVASCILNMETPKETLSSMPVPPLDQFQFDLEDNLDCGSWKSPASVSSQSVGDEAECPEDIIITNDNNLIRITTILI</sequence>
<reference evidence="2 3" key="1">
    <citation type="submission" date="2020-06" db="EMBL/GenBank/DDBJ databases">
        <authorList>
            <person name="Li R."/>
            <person name="Bekaert M."/>
        </authorList>
    </citation>
    <scope>NUCLEOTIDE SEQUENCE [LARGE SCALE GENOMIC DNA]</scope>
    <source>
        <strain evidence="3">wild</strain>
    </source>
</reference>
<dbReference type="PANTHER" id="PTHR37984">
    <property type="entry name" value="PROTEIN CBG26694"/>
    <property type="match status" value="1"/>
</dbReference>
<dbReference type="AlphaFoldDB" id="A0A6J8DVZ5"/>
<dbReference type="Gene3D" id="2.40.70.10">
    <property type="entry name" value="Acid Proteases"/>
    <property type="match status" value="1"/>
</dbReference>
<dbReference type="OrthoDB" id="2273864at2759"/>
<proteinExistence type="predicted"/>
<dbReference type="PANTHER" id="PTHR37984:SF15">
    <property type="entry name" value="INTEGRASE CATALYTIC DOMAIN-CONTAINING PROTEIN"/>
    <property type="match status" value="1"/>
</dbReference>
<dbReference type="PROSITE" id="PS50994">
    <property type="entry name" value="INTEGRASE"/>
    <property type="match status" value="1"/>
</dbReference>